<evidence type="ECO:0000259" key="2">
    <source>
        <dbReference type="PROSITE" id="PS50110"/>
    </source>
</evidence>
<dbReference type="InterPro" id="IPR007492">
    <property type="entry name" value="LytTR_DNA-bd_dom"/>
</dbReference>
<protein>
    <submittedName>
        <fullName evidence="4">LytTR family DNA-binding domain-containing protein</fullName>
    </submittedName>
</protein>
<reference evidence="4 5" key="1">
    <citation type="submission" date="2023-08" db="EMBL/GenBank/DDBJ databases">
        <authorList>
            <person name="Maltman C."/>
        </authorList>
    </citation>
    <scope>NUCLEOTIDE SEQUENCE [LARGE SCALE GENOMIC DNA]</scope>
    <source>
        <strain evidence="4 5">ES2</strain>
    </source>
</reference>
<feature type="domain" description="Response regulatory" evidence="2">
    <location>
        <begin position="3"/>
        <end position="115"/>
    </location>
</feature>
<dbReference type="InterPro" id="IPR001789">
    <property type="entry name" value="Sig_transdc_resp-reg_receiver"/>
</dbReference>
<sequence length="255" mass="29800">MIKVAIIEDEIPARNKLKRFISELETPIEIVAEIDIVEQAIVFLKNSSVDLIFSDIELLDGNAFEIYDQVNISCPVIFTTAYDQFWMNAFESNGIEYLPKPFSQNRFQKAWDKFLLLGKTHSEPQDVLAKLQEMLNNNHTQKNYKKRFTVSSHQGLYFINTEEISFFRAEEGVVFAFDTAGKKHLLNESTLKEIEMQLNPSDFFRINRSELVQKHHIERIERYNKNTLSVQIKGQKDHLITSQSNTSAFRKWIEE</sequence>
<dbReference type="GO" id="GO:0003677">
    <property type="term" value="F:DNA binding"/>
    <property type="evidence" value="ECO:0007669"/>
    <property type="project" value="UniProtKB-KW"/>
</dbReference>
<dbReference type="Gene3D" id="3.40.50.2300">
    <property type="match status" value="1"/>
</dbReference>
<dbReference type="SUPFAM" id="SSF52172">
    <property type="entry name" value="CheY-like"/>
    <property type="match status" value="1"/>
</dbReference>
<comment type="caution">
    <text evidence="4">The sequence shown here is derived from an EMBL/GenBank/DDBJ whole genome shotgun (WGS) entry which is preliminary data.</text>
</comment>
<proteinExistence type="predicted"/>
<dbReference type="InterPro" id="IPR046947">
    <property type="entry name" value="LytR-like"/>
</dbReference>
<feature type="modified residue" description="4-aspartylphosphate" evidence="1">
    <location>
        <position position="55"/>
    </location>
</feature>
<dbReference type="PANTHER" id="PTHR37299">
    <property type="entry name" value="TRANSCRIPTIONAL REGULATOR-RELATED"/>
    <property type="match status" value="1"/>
</dbReference>
<keyword evidence="1" id="KW-0597">Phosphoprotein</keyword>
<feature type="domain" description="HTH LytTR-type" evidence="3">
    <location>
        <begin position="148"/>
        <end position="255"/>
    </location>
</feature>
<dbReference type="RefSeq" id="WP_309523108.1">
    <property type="nucleotide sequence ID" value="NZ_JAVIXS010000020.1"/>
</dbReference>
<organism evidence="4 5">
    <name type="scientific">Chryseobacterium metallicongregator</name>
    <dbReference type="NCBI Taxonomy" id="3073042"/>
    <lineage>
        <taxon>Bacteria</taxon>
        <taxon>Pseudomonadati</taxon>
        <taxon>Bacteroidota</taxon>
        <taxon>Flavobacteriia</taxon>
        <taxon>Flavobacteriales</taxon>
        <taxon>Weeksellaceae</taxon>
        <taxon>Chryseobacterium group</taxon>
        <taxon>Chryseobacterium</taxon>
    </lineage>
</organism>
<dbReference type="Proteomes" id="UP001260959">
    <property type="component" value="Unassembled WGS sequence"/>
</dbReference>
<keyword evidence="4" id="KW-0238">DNA-binding</keyword>
<dbReference type="SMART" id="SM00850">
    <property type="entry name" value="LytTR"/>
    <property type="match status" value="1"/>
</dbReference>
<name>A0ABU1EA16_9FLAO</name>
<evidence type="ECO:0000256" key="1">
    <source>
        <dbReference type="PROSITE-ProRule" id="PRU00169"/>
    </source>
</evidence>
<evidence type="ECO:0000313" key="5">
    <source>
        <dbReference type="Proteomes" id="UP001260959"/>
    </source>
</evidence>
<dbReference type="Gene3D" id="2.40.50.1020">
    <property type="entry name" value="LytTr DNA-binding domain"/>
    <property type="match status" value="1"/>
</dbReference>
<dbReference type="PROSITE" id="PS50930">
    <property type="entry name" value="HTH_LYTTR"/>
    <property type="match status" value="1"/>
</dbReference>
<dbReference type="EMBL" id="JAVIXS010000020">
    <property type="protein sequence ID" value="MDR4954517.1"/>
    <property type="molecule type" value="Genomic_DNA"/>
</dbReference>
<evidence type="ECO:0000259" key="3">
    <source>
        <dbReference type="PROSITE" id="PS50930"/>
    </source>
</evidence>
<dbReference type="Pfam" id="PF00072">
    <property type="entry name" value="Response_reg"/>
    <property type="match status" value="1"/>
</dbReference>
<keyword evidence="5" id="KW-1185">Reference proteome</keyword>
<dbReference type="PROSITE" id="PS50110">
    <property type="entry name" value="RESPONSE_REGULATORY"/>
    <property type="match status" value="1"/>
</dbReference>
<evidence type="ECO:0000313" key="4">
    <source>
        <dbReference type="EMBL" id="MDR4954517.1"/>
    </source>
</evidence>
<gene>
    <name evidence="4" type="ORF">REB14_20225</name>
</gene>
<dbReference type="SMART" id="SM00448">
    <property type="entry name" value="REC"/>
    <property type="match status" value="1"/>
</dbReference>
<dbReference type="Pfam" id="PF04397">
    <property type="entry name" value="LytTR"/>
    <property type="match status" value="1"/>
</dbReference>
<dbReference type="PANTHER" id="PTHR37299:SF1">
    <property type="entry name" value="STAGE 0 SPORULATION PROTEIN A HOMOLOG"/>
    <property type="match status" value="1"/>
</dbReference>
<dbReference type="InterPro" id="IPR011006">
    <property type="entry name" value="CheY-like_superfamily"/>
</dbReference>
<accession>A0ABU1EA16</accession>